<reference evidence="2 3" key="1">
    <citation type="submission" date="2014-04" db="EMBL/GenBank/DDBJ databases">
        <authorList>
            <consortium name="DOE Joint Genome Institute"/>
            <person name="Kuo A."/>
            <person name="Ruytinx J."/>
            <person name="Rineau F."/>
            <person name="Colpaert J."/>
            <person name="Kohler A."/>
            <person name="Nagy L.G."/>
            <person name="Floudas D."/>
            <person name="Copeland A."/>
            <person name="Barry K.W."/>
            <person name="Cichocki N."/>
            <person name="Veneault-Fourrey C."/>
            <person name="LaButti K."/>
            <person name="Lindquist E.A."/>
            <person name="Lipzen A."/>
            <person name="Lundell T."/>
            <person name="Morin E."/>
            <person name="Murat C."/>
            <person name="Sun H."/>
            <person name="Tunlid A."/>
            <person name="Henrissat B."/>
            <person name="Grigoriev I.V."/>
            <person name="Hibbett D.S."/>
            <person name="Martin F."/>
            <person name="Nordberg H.P."/>
            <person name="Cantor M.N."/>
            <person name="Hua S.X."/>
        </authorList>
    </citation>
    <scope>NUCLEOTIDE SEQUENCE [LARGE SCALE GENOMIC DNA]</scope>
    <source>
        <strain evidence="2 3">UH-Slu-Lm8-n1</strain>
    </source>
</reference>
<evidence type="ECO:0000313" key="2">
    <source>
        <dbReference type="EMBL" id="KIK35747.1"/>
    </source>
</evidence>
<dbReference type="OrthoDB" id="3259337at2759"/>
<feature type="region of interest" description="Disordered" evidence="1">
    <location>
        <begin position="459"/>
        <end position="483"/>
    </location>
</feature>
<feature type="compositionally biased region" description="Low complexity" evidence="1">
    <location>
        <begin position="120"/>
        <end position="129"/>
    </location>
</feature>
<proteinExistence type="predicted"/>
<reference evidence="3" key="2">
    <citation type="submission" date="2015-01" db="EMBL/GenBank/DDBJ databases">
        <title>Evolutionary Origins and Diversification of the Mycorrhizal Mutualists.</title>
        <authorList>
            <consortium name="DOE Joint Genome Institute"/>
            <consortium name="Mycorrhizal Genomics Consortium"/>
            <person name="Kohler A."/>
            <person name="Kuo A."/>
            <person name="Nagy L.G."/>
            <person name="Floudas D."/>
            <person name="Copeland A."/>
            <person name="Barry K.W."/>
            <person name="Cichocki N."/>
            <person name="Veneault-Fourrey C."/>
            <person name="LaButti K."/>
            <person name="Lindquist E.A."/>
            <person name="Lipzen A."/>
            <person name="Lundell T."/>
            <person name="Morin E."/>
            <person name="Murat C."/>
            <person name="Riley R."/>
            <person name="Ohm R."/>
            <person name="Sun H."/>
            <person name="Tunlid A."/>
            <person name="Henrissat B."/>
            <person name="Grigoriev I.V."/>
            <person name="Hibbett D.S."/>
            <person name="Martin F."/>
        </authorList>
    </citation>
    <scope>NUCLEOTIDE SEQUENCE [LARGE SCALE GENOMIC DNA]</scope>
    <source>
        <strain evidence="3">UH-Slu-Lm8-n1</strain>
    </source>
</reference>
<dbReference type="InParanoid" id="A0A0D0ANA1"/>
<keyword evidence="3" id="KW-1185">Reference proteome</keyword>
<feature type="region of interest" description="Disordered" evidence="1">
    <location>
        <begin position="1"/>
        <end position="148"/>
    </location>
</feature>
<name>A0A0D0ANA1_9AGAM</name>
<dbReference type="HOGENOM" id="CLU_045171_0_0_1"/>
<dbReference type="EMBL" id="KN835592">
    <property type="protein sequence ID" value="KIK35747.1"/>
    <property type="molecule type" value="Genomic_DNA"/>
</dbReference>
<protein>
    <submittedName>
        <fullName evidence="2">Uncharacterized protein</fullName>
    </submittedName>
</protein>
<feature type="compositionally biased region" description="Basic residues" evidence="1">
    <location>
        <begin position="474"/>
        <end position="483"/>
    </location>
</feature>
<dbReference type="AlphaFoldDB" id="A0A0D0ANA1"/>
<feature type="compositionally biased region" description="Polar residues" evidence="1">
    <location>
        <begin position="1"/>
        <end position="14"/>
    </location>
</feature>
<gene>
    <name evidence="2" type="ORF">CY34DRAFT_109789</name>
</gene>
<organism evidence="2 3">
    <name type="scientific">Suillus luteus UH-Slu-Lm8-n1</name>
    <dbReference type="NCBI Taxonomy" id="930992"/>
    <lineage>
        <taxon>Eukaryota</taxon>
        <taxon>Fungi</taxon>
        <taxon>Dikarya</taxon>
        <taxon>Basidiomycota</taxon>
        <taxon>Agaricomycotina</taxon>
        <taxon>Agaricomycetes</taxon>
        <taxon>Agaricomycetidae</taxon>
        <taxon>Boletales</taxon>
        <taxon>Suillineae</taxon>
        <taxon>Suillaceae</taxon>
        <taxon>Suillus</taxon>
    </lineage>
</organism>
<feature type="compositionally biased region" description="Pro residues" evidence="1">
    <location>
        <begin position="130"/>
        <end position="142"/>
    </location>
</feature>
<evidence type="ECO:0000313" key="3">
    <source>
        <dbReference type="Proteomes" id="UP000054485"/>
    </source>
</evidence>
<dbReference type="STRING" id="930992.A0A0D0ANA1"/>
<feature type="compositionally biased region" description="Polar residues" evidence="1">
    <location>
        <begin position="462"/>
        <end position="471"/>
    </location>
</feature>
<evidence type="ECO:0000256" key="1">
    <source>
        <dbReference type="SAM" id="MobiDB-lite"/>
    </source>
</evidence>
<accession>A0A0D0ANA1</accession>
<dbReference type="Proteomes" id="UP000054485">
    <property type="component" value="Unassembled WGS sequence"/>
</dbReference>
<sequence>MKDLSSVKSANINARPSPMGTRQPLPRIQRSGSQFFPPDILLDEGEYIAQEASPTPSTPSPNTRTALPPALLMASEADRMPTTTQSAPHTAGTDAEATPKRTPPPPPPNISDDEEMLDFSPPRFTSTPTPTQPPPKPTPSTPSLPSEEEMLRAHLAVAETNRSIIKTTGANSMSTSPQFTPAPQGGFPHIHLAHAAQLFDFQAAKVITAWLKVPHPKILIRVFDHDGKDPAVKGPILVERLRKAISTIAQSNQQEDHEIKVSPPCPEATREKTDCPLSFLAYNISEETRNLILNQRIWSSTEITFAAHPFQVNSPPLLLFCLHGFSTTDTNTVRTAVNDIWTEDVTQWDITDILSESEIPEEQVHFAARDFTQSLWVERLDFKVSGGILLPRYNIFAVSPTNNPAVWTKLRAYLLSLKYPSELEGSGSSVNFIPCPLCHSIAHPRGLCPFPNIPSWNGPKHSLTTKPTNPNMRGRGRGRRTAA</sequence>